<reference evidence="1 2" key="1">
    <citation type="journal article" date="2015" name="Genome Biol. Evol.">
        <title>Phylogenomic analyses indicate that early fungi evolved digesting cell walls of algal ancestors of land plants.</title>
        <authorList>
            <person name="Chang Y."/>
            <person name="Wang S."/>
            <person name="Sekimoto S."/>
            <person name="Aerts A.L."/>
            <person name="Choi C."/>
            <person name="Clum A."/>
            <person name="LaButti K.M."/>
            <person name="Lindquist E.A."/>
            <person name="Yee Ngan C."/>
            <person name="Ohm R.A."/>
            <person name="Salamov A.A."/>
            <person name="Grigoriev I.V."/>
            <person name="Spatafora J.W."/>
            <person name="Berbee M.L."/>
        </authorList>
    </citation>
    <scope>NUCLEOTIDE SEQUENCE [LARGE SCALE GENOMIC DNA]</scope>
    <source>
        <strain evidence="1 2">NRRL 28638</strain>
    </source>
</reference>
<evidence type="ECO:0000313" key="1">
    <source>
        <dbReference type="EMBL" id="KXN67446.1"/>
    </source>
</evidence>
<proteinExistence type="predicted"/>
<dbReference type="Proteomes" id="UP000070444">
    <property type="component" value="Unassembled WGS sequence"/>
</dbReference>
<sequence length="468" mass="54112">MSNLTKNSTLDSNNKIKWEHVIFQSDLTQYVQTPDLKELSLTNKLLRSKLNSLMFSKIQLIHTHLIQHPNYFELEKFYLHKSSKNIESKGSFKTDVIDKYLKELSIELKGIQKYCKELKFENFFRGAYYIIPQILVSDWAFDSLSNLSKLSIFECYLNAKDFAIILNKLNKLTCLEIFRLNLIKSHAENFDIENSIKLPQNLNSLSVYGITLSLTSIPSDSQYDFVFSYGIKIRSEPIYPLTQPSVNLKKLELYFPIDNTGYVENYLSNNQQLEELIISWSDFTSNVIHTLAGSNKLKSLHIYLSNDDKNHLTNDDIALPLLYSLTKLKLTLIYDINFNPAYTLINMCKSIKYLTIESKIYNVEFIKNLLEKLPNLIELSLKVEILESNEVDLAIYSSVTRLKLNVGVEYKVHYKLPSIPSKLEIVRIFGNFEAEENYEFIKAGCSNGWKIKLLGNNILCNKISDISN</sequence>
<protein>
    <recommendedName>
        <fullName evidence="3">F-box domain-containing protein</fullName>
    </recommendedName>
</protein>
<dbReference type="InterPro" id="IPR032675">
    <property type="entry name" value="LRR_dom_sf"/>
</dbReference>
<dbReference type="Gene3D" id="3.80.10.10">
    <property type="entry name" value="Ribonuclease Inhibitor"/>
    <property type="match status" value="1"/>
</dbReference>
<evidence type="ECO:0000313" key="2">
    <source>
        <dbReference type="Proteomes" id="UP000070444"/>
    </source>
</evidence>
<dbReference type="AlphaFoldDB" id="A0A137NXF0"/>
<accession>A0A137NXF0</accession>
<name>A0A137NXF0_CONC2</name>
<gene>
    <name evidence="1" type="ORF">CONCODRAFT_86961</name>
</gene>
<dbReference type="SUPFAM" id="SSF52047">
    <property type="entry name" value="RNI-like"/>
    <property type="match status" value="1"/>
</dbReference>
<organism evidence="1 2">
    <name type="scientific">Conidiobolus coronatus (strain ATCC 28846 / CBS 209.66 / NRRL 28638)</name>
    <name type="common">Delacroixia coronata</name>
    <dbReference type="NCBI Taxonomy" id="796925"/>
    <lineage>
        <taxon>Eukaryota</taxon>
        <taxon>Fungi</taxon>
        <taxon>Fungi incertae sedis</taxon>
        <taxon>Zoopagomycota</taxon>
        <taxon>Entomophthoromycotina</taxon>
        <taxon>Entomophthoromycetes</taxon>
        <taxon>Entomophthorales</taxon>
        <taxon>Ancylistaceae</taxon>
        <taxon>Conidiobolus</taxon>
    </lineage>
</organism>
<evidence type="ECO:0008006" key="3">
    <source>
        <dbReference type="Google" id="ProtNLM"/>
    </source>
</evidence>
<keyword evidence="2" id="KW-1185">Reference proteome</keyword>
<dbReference type="EMBL" id="KQ964636">
    <property type="protein sequence ID" value="KXN67446.1"/>
    <property type="molecule type" value="Genomic_DNA"/>
</dbReference>